<reference evidence="2" key="1">
    <citation type="journal article" date="2019" name="Int. J. Syst. Evol. Microbiol.">
        <title>The Global Catalogue of Microorganisms (GCM) 10K type strain sequencing project: providing services to taxonomists for standard genome sequencing and annotation.</title>
        <authorList>
            <consortium name="The Broad Institute Genomics Platform"/>
            <consortium name="The Broad Institute Genome Sequencing Center for Infectious Disease"/>
            <person name="Wu L."/>
            <person name="Ma J."/>
        </authorList>
    </citation>
    <scope>NUCLEOTIDE SEQUENCE [LARGE SCALE GENOMIC DNA]</scope>
    <source>
        <strain evidence="2">CGMCC 4.7177</strain>
    </source>
</reference>
<accession>A0ABW4SE40</accession>
<evidence type="ECO:0008006" key="3">
    <source>
        <dbReference type="Google" id="ProtNLM"/>
    </source>
</evidence>
<evidence type="ECO:0000313" key="1">
    <source>
        <dbReference type="EMBL" id="MFD1927199.1"/>
    </source>
</evidence>
<dbReference type="RefSeq" id="WP_381535851.1">
    <property type="nucleotide sequence ID" value="NZ_JBHUGI010000006.1"/>
</dbReference>
<comment type="caution">
    <text evidence="1">The sequence shown here is derived from an EMBL/GenBank/DDBJ whole genome shotgun (WGS) entry which is preliminary data.</text>
</comment>
<proteinExistence type="predicted"/>
<keyword evidence="2" id="KW-1185">Reference proteome</keyword>
<dbReference type="Proteomes" id="UP001597218">
    <property type="component" value="Unassembled WGS sequence"/>
</dbReference>
<protein>
    <recommendedName>
        <fullName evidence="3">YxiS</fullName>
    </recommendedName>
</protein>
<dbReference type="EMBL" id="JBHUGI010000006">
    <property type="protein sequence ID" value="MFD1927199.1"/>
    <property type="molecule type" value="Genomic_DNA"/>
</dbReference>
<gene>
    <name evidence="1" type="ORF">ACFSFY_03875</name>
</gene>
<sequence>MENNTSEEFIIKKYQEDEQIMIQLFVAWCLNHNLDPQLLYSKAYPEQVVNESLQKTIKEMDDVDPLDIGNETLMDVLQMFGNDELAFVVSDEIEQISKRQN</sequence>
<evidence type="ECO:0000313" key="2">
    <source>
        <dbReference type="Proteomes" id="UP001597218"/>
    </source>
</evidence>
<name>A0ABW4SE40_9BACL</name>
<organism evidence="1 2">
    <name type="scientific">Sporosarcina siberiensis</name>
    <dbReference type="NCBI Taxonomy" id="1365606"/>
    <lineage>
        <taxon>Bacteria</taxon>
        <taxon>Bacillati</taxon>
        <taxon>Bacillota</taxon>
        <taxon>Bacilli</taxon>
        <taxon>Bacillales</taxon>
        <taxon>Caryophanaceae</taxon>
        <taxon>Sporosarcina</taxon>
    </lineage>
</organism>